<keyword evidence="5" id="KW-0325">Glycoprotein</keyword>
<feature type="compositionally biased region" description="Basic and acidic residues" evidence="6">
    <location>
        <begin position="184"/>
        <end position="207"/>
    </location>
</feature>
<dbReference type="AlphaFoldDB" id="A0A388LSK5"/>
<dbReference type="GO" id="GO:0016020">
    <property type="term" value="C:membrane"/>
    <property type="evidence" value="ECO:0007669"/>
    <property type="project" value="UniProtKB-SubCell"/>
</dbReference>
<accession>A0A388LSK5</accession>
<organism evidence="7 8">
    <name type="scientific">Chara braunii</name>
    <name type="common">Braun's stonewort</name>
    <dbReference type="NCBI Taxonomy" id="69332"/>
    <lineage>
        <taxon>Eukaryota</taxon>
        <taxon>Viridiplantae</taxon>
        <taxon>Streptophyta</taxon>
        <taxon>Charophyceae</taxon>
        <taxon>Charales</taxon>
        <taxon>Characeae</taxon>
        <taxon>Chara</taxon>
    </lineage>
</organism>
<dbReference type="EMBL" id="BFEA01000511">
    <property type="protein sequence ID" value="GBG85251.1"/>
    <property type="molecule type" value="Genomic_DNA"/>
</dbReference>
<dbReference type="OrthoDB" id="191334at2759"/>
<keyword evidence="3" id="KW-0808">Transferase</keyword>
<evidence type="ECO:0000256" key="2">
    <source>
        <dbReference type="ARBA" id="ARBA00022676"/>
    </source>
</evidence>
<dbReference type="PANTHER" id="PTHR31042:SF150">
    <property type="entry name" value="OS06G0661900 PROTEIN"/>
    <property type="match status" value="1"/>
</dbReference>
<evidence type="ECO:0000256" key="6">
    <source>
        <dbReference type="SAM" id="MobiDB-lite"/>
    </source>
</evidence>
<reference evidence="7 8" key="1">
    <citation type="journal article" date="2018" name="Cell">
        <title>The Chara Genome: Secondary Complexity and Implications for Plant Terrestrialization.</title>
        <authorList>
            <person name="Nishiyama T."/>
            <person name="Sakayama H."/>
            <person name="Vries J.D."/>
            <person name="Buschmann H."/>
            <person name="Saint-Marcoux D."/>
            <person name="Ullrich K.K."/>
            <person name="Haas F.B."/>
            <person name="Vanderstraeten L."/>
            <person name="Becker D."/>
            <person name="Lang D."/>
            <person name="Vosolsobe S."/>
            <person name="Rombauts S."/>
            <person name="Wilhelmsson P.K.I."/>
            <person name="Janitza P."/>
            <person name="Kern R."/>
            <person name="Heyl A."/>
            <person name="Rumpler F."/>
            <person name="Villalobos L.I.A.C."/>
            <person name="Clay J.M."/>
            <person name="Skokan R."/>
            <person name="Toyoda A."/>
            <person name="Suzuki Y."/>
            <person name="Kagoshima H."/>
            <person name="Schijlen E."/>
            <person name="Tajeshwar N."/>
            <person name="Catarino B."/>
            <person name="Hetherington A.J."/>
            <person name="Saltykova A."/>
            <person name="Bonnot C."/>
            <person name="Breuninger H."/>
            <person name="Symeonidi A."/>
            <person name="Radhakrishnan G.V."/>
            <person name="Van Nieuwerburgh F."/>
            <person name="Deforce D."/>
            <person name="Chang C."/>
            <person name="Karol K.G."/>
            <person name="Hedrich R."/>
            <person name="Ulvskov P."/>
            <person name="Glockner G."/>
            <person name="Delwiche C.F."/>
            <person name="Petrasek J."/>
            <person name="Van de Peer Y."/>
            <person name="Friml J."/>
            <person name="Beilby M."/>
            <person name="Dolan L."/>
            <person name="Kohara Y."/>
            <person name="Sugano S."/>
            <person name="Fujiyama A."/>
            <person name="Delaux P.-M."/>
            <person name="Quint M."/>
            <person name="TheiBen G."/>
            <person name="Hagemann M."/>
            <person name="Harholt J."/>
            <person name="Dunand C."/>
            <person name="Zachgo S."/>
            <person name="Langdale J."/>
            <person name="Maumus F."/>
            <person name="Straeten D.V.D."/>
            <person name="Gould S.B."/>
            <person name="Rensing S.A."/>
        </authorList>
    </citation>
    <scope>NUCLEOTIDE SEQUENCE [LARGE SCALE GENOMIC DNA]</scope>
    <source>
        <strain evidence="7 8">S276</strain>
    </source>
</reference>
<keyword evidence="2" id="KW-0328">Glycosyltransferase</keyword>
<evidence type="ECO:0000256" key="3">
    <source>
        <dbReference type="ARBA" id="ARBA00022679"/>
    </source>
</evidence>
<comment type="subcellular location">
    <subcellularLocation>
        <location evidence="1">Membrane</location>
        <topology evidence="1">Single-pass type II membrane protein</topology>
    </subcellularLocation>
</comment>
<dbReference type="Pfam" id="PF02485">
    <property type="entry name" value="Branch"/>
    <property type="match status" value="1"/>
</dbReference>
<feature type="compositionally biased region" description="Basic and acidic residues" evidence="6">
    <location>
        <begin position="162"/>
        <end position="172"/>
    </location>
</feature>
<protein>
    <submittedName>
        <fullName evidence="7">Uncharacterized protein</fullName>
    </submittedName>
</protein>
<keyword evidence="8" id="KW-1185">Reference proteome</keyword>
<evidence type="ECO:0000256" key="1">
    <source>
        <dbReference type="ARBA" id="ARBA00004606"/>
    </source>
</evidence>
<evidence type="ECO:0000313" key="8">
    <source>
        <dbReference type="Proteomes" id="UP000265515"/>
    </source>
</evidence>
<name>A0A388LSK5_CHABU</name>
<dbReference type="GO" id="GO:0016757">
    <property type="term" value="F:glycosyltransferase activity"/>
    <property type="evidence" value="ECO:0007669"/>
    <property type="project" value="UniProtKB-KW"/>
</dbReference>
<dbReference type="InterPro" id="IPR003406">
    <property type="entry name" value="Glyco_trans_14"/>
</dbReference>
<sequence length="538" mass="60479">MINNRRAVEQMVMSASSMPSMRLKWLLLMIVVLASVFCIVNVLLGQSFPEGDIDAGPDDGLLLDVDSKSDPEAIALQTMKKTIKSLSGKGVSVCVQRCLSAAGPPCVEAGRGLADTASAEREGRGGYPLLWQKVRSKADLDGEVFKEQPPYSGGEAGEDGESERIGRGESDGNARGGLAPSVSAEHEGRGGGRGEGEGEGGTGKESHFRSLIDKVKRLLPHRDVREDQYYKLGRDDVDLLEMAVKRANYMPRVALLFLTDGPIQLAPVWENYLHGYEDYYSLYVHRLPRFESPENEFGPFGGRLIRSEKGRMDLVDAQRRLLANAIMNPMNHRFIILSDSCVPVTDFLFMYHYLMDTADSFVETSEVAERYDGKFLPIVRQRDFQLGSQWVALTRKHATLIVKDRAYYPAFARNCEGLPEEHVGFCLPGFSQWCKRRVKVYCSPDEHYIQTVIHSLVSNELNRRSLMWSHWEGPSRTDPVSWNAGRMRTNSSLLESIRAQKNCLWNGQERECFLFALKFTSDAIPLILERGQRLGLWK</sequence>
<gene>
    <name evidence="7" type="ORF">CBR_g39817</name>
</gene>
<dbReference type="PANTHER" id="PTHR31042">
    <property type="entry name" value="CORE-2/I-BRANCHING BETA-1,6-N-ACETYLGLUCOSAMINYLTRANSFERASE FAMILY PROTEIN-RELATED"/>
    <property type="match status" value="1"/>
</dbReference>
<evidence type="ECO:0000313" key="7">
    <source>
        <dbReference type="EMBL" id="GBG85251.1"/>
    </source>
</evidence>
<evidence type="ECO:0000256" key="4">
    <source>
        <dbReference type="ARBA" id="ARBA00023136"/>
    </source>
</evidence>
<dbReference type="Gramene" id="GBG85251">
    <property type="protein sequence ID" value="GBG85251"/>
    <property type="gene ID" value="CBR_g39817"/>
</dbReference>
<comment type="caution">
    <text evidence="7">The sequence shown here is derived from an EMBL/GenBank/DDBJ whole genome shotgun (WGS) entry which is preliminary data.</text>
</comment>
<dbReference type="Proteomes" id="UP000265515">
    <property type="component" value="Unassembled WGS sequence"/>
</dbReference>
<keyword evidence="4" id="KW-0472">Membrane</keyword>
<feature type="region of interest" description="Disordered" evidence="6">
    <location>
        <begin position="141"/>
        <end position="207"/>
    </location>
</feature>
<evidence type="ECO:0000256" key="5">
    <source>
        <dbReference type="ARBA" id="ARBA00023180"/>
    </source>
</evidence>
<dbReference type="InterPro" id="IPR044174">
    <property type="entry name" value="BC10-like"/>
</dbReference>
<proteinExistence type="predicted"/>